<feature type="repeat" description="TPR" evidence="1">
    <location>
        <begin position="192"/>
        <end position="225"/>
    </location>
</feature>
<dbReference type="InterPro" id="IPR011990">
    <property type="entry name" value="TPR-like_helical_dom_sf"/>
</dbReference>
<dbReference type="SUPFAM" id="SSF48452">
    <property type="entry name" value="TPR-like"/>
    <property type="match status" value="1"/>
</dbReference>
<protein>
    <submittedName>
        <fullName evidence="2">ClbS/DfsB family four-helix bundle protein</fullName>
    </submittedName>
</protein>
<dbReference type="SUPFAM" id="SSF109854">
    <property type="entry name" value="DinB/YfiT-like putative metalloenzymes"/>
    <property type="match status" value="1"/>
</dbReference>
<dbReference type="EMBL" id="CP035758">
    <property type="protein sequence ID" value="QBD79258.1"/>
    <property type="molecule type" value="Genomic_DNA"/>
</dbReference>
<sequence>MKGSSMTAEPIKTSILDLLQQSQRSSKAFMQALDERERTAVGKPDFWSAKDHLAHMTYCIRQNLILKVAAILQQQEVSRREESVDQMNARVFEEHRLRPWEEVHVAFERVYADLIQLAERLSEAELLDASRFSVITEGHPLYTAFLGNGYEHLQEHFMQYYLERQNLPQAIQVREQCTHNVVKTQVPDWVKAWFLYDLASFYAQHKQQEQAAARLQEALTLAPERIEAWLKHNSELAAVRKQ</sequence>
<keyword evidence="1" id="KW-0802">TPR repeat</keyword>
<dbReference type="OrthoDB" id="157727at2"/>
<dbReference type="KEGG" id="kbs:EPA93_26045"/>
<keyword evidence="3" id="KW-1185">Reference proteome</keyword>
<proteinExistence type="predicted"/>
<evidence type="ECO:0000313" key="2">
    <source>
        <dbReference type="EMBL" id="QBD79258.1"/>
    </source>
</evidence>
<dbReference type="InterPro" id="IPR012550">
    <property type="entry name" value="DUF1706"/>
</dbReference>
<dbReference type="InterPro" id="IPR034660">
    <property type="entry name" value="DinB/YfiT-like"/>
</dbReference>
<evidence type="ECO:0000256" key="1">
    <source>
        <dbReference type="PROSITE-ProRule" id="PRU00339"/>
    </source>
</evidence>
<dbReference type="Pfam" id="PF08020">
    <property type="entry name" value="DUF1706"/>
    <property type="match status" value="1"/>
</dbReference>
<accession>A0A4P6JUD7</accession>
<dbReference type="Proteomes" id="UP000290365">
    <property type="component" value="Chromosome"/>
</dbReference>
<evidence type="ECO:0000313" key="3">
    <source>
        <dbReference type="Proteomes" id="UP000290365"/>
    </source>
</evidence>
<reference evidence="2 3" key="1">
    <citation type="submission" date="2019-01" db="EMBL/GenBank/DDBJ databases">
        <title>Ktedonosporobacter rubrisoli SCAWS-G2.</title>
        <authorList>
            <person name="Huang Y."/>
            <person name="Yan B."/>
        </authorList>
    </citation>
    <scope>NUCLEOTIDE SEQUENCE [LARGE SCALE GENOMIC DNA]</scope>
    <source>
        <strain evidence="2 3">SCAWS-G2</strain>
    </source>
</reference>
<dbReference type="InterPro" id="IPR019734">
    <property type="entry name" value="TPR_rpt"/>
</dbReference>
<name>A0A4P6JUD7_KTERU</name>
<dbReference type="AlphaFoldDB" id="A0A4P6JUD7"/>
<gene>
    <name evidence="2" type="ORF">EPA93_26045</name>
</gene>
<dbReference type="PROSITE" id="PS50005">
    <property type="entry name" value="TPR"/>
    <property type="match status" value="1"/>
</dbReference>
<organism evidence="2 3">
    <name type="scientific">Ktedonosporobacter rubrisoli</name>
    <dbReference type="NCBI Taxonomy" id="2509675"/>
    <lineage>
        <taxon>Bacteria</taxon>
        <taxon>Bacillati</taxon>
        <taxon>Chloroflexota</taxon>
        <taxon>Ktedonobacteria</taxon>
        <taxon>Ktedonobacterales</taxon>
        <taxon>Ktedonosporobacteraceae</taxon>
        <taxon>Ktedonosporobacter</taxon>
    </lineage>
</organism>
<dbReference type="Gene3D" id="1.20.120.450">
    <property type="entry name" value="dinb family like domain"/>
    <property type="match status" value="1"/>
</dbReference>